<evidence type="ECO:0000256" key="10">
    <source>
        <dbReference type="ARBA" id="ARBA00022990"/>
    </source>
</evidence>
<feature type="compositionally biased region" description="Acidic residues" evidence="20">
    <location>
        <begin position="1492"/>
        <end position="1503"/>
    </location>
</feature>
<comment type="similarity">
    <text evidence="15 19">Belongs to the CWF11 family.</text>
</comment>
<evidence type="ECO:0000256" key="1">
    <source>
        <dbReference type="ARBA" id="ARBA00004642"/>
    </source>
</evidence>
<feature type="domain" description="DNA2/NAM7 helicase helicase" evidence="21">
    <location>
        <begin position="814"/>
        <end position="1116"/>
    </location>
</feature>
<dbReference type="InterPro" id="IPR041677">
    <property type="entry name" value="DNA2/NAM7_AAA_11"/>
</dbReference>
<dbReference type="GO" id="GO:0005524">
    <property type="term" value="F:ATP binding"/>
    <property type="evidence" value="ECO:0007669"/>
    <property type="project" value="UniProtKB-KW"/>
</dbReference>
<evidence type="ECO:0000256" key="19">
    <source>
        <dbReference type="PIRNR" id="PIRNR038901"/>
    </source>
</evidence>
<evidence type="ECO:0000256" key="4">
    <source>
        <dbReference type="ARBA" id="ARBA00022728"/>
    </source>
</evidence>
<keyword evidence="12 19" id="KW-0539">Nucleus</keyword>
<name>A0A7R9BIT6_9CRUS</name>
<evidence type="ECO:0000256" key="11">
    <source>
        <dbReference type="ARBA" id="ARBA00023187"/>
    </source>
</evidence>
<protein>
    <recommendedName>
        <fullName evidence="17">RNA helicase aquarius</fullName>
        <ecNumber evidence="2">3.6.4.13</ecNumber>
    </recommendedName>
    <alternativeName>
        <fullName evidence="18">Intron-binding protein of 160 kDa</fullName>
    </alternativeName>
</protein>
<dbReference type="EMBL" id="CAJPEX010000291">
    <property type="protein sequence ID" value="CAG0914886.1"/>
    <property type="molecule type" value="Genomic_DNA"/>
</dbReference>
<keyword evidence="9" id="KW-0694">RNA-binding</keyword>
<evidence type="ECO:0000256" key="14">
    <source>
        <dbReference type="ARBA" id="ARBA00057313"/>
    </source>
</evidence>
<dbReference type="GO" id="GO:0016787">
    <property type="term" value="F:hydrolase activity"/>
    <property type="evidence" value="ECO:0007669"/>
    <property type="project" value="UniProtKB-KW"/>
</dbReference>
<gene>
    <name evidence="26" type="ORF">NMOB1V02_LOCUS2556</name>
</gene>
<dbReference type="Pfam" id="PF21143">
    <property type="entry name" value="Aquarius_N_2nd"/>
    <property type="match status" value="1"/>
</dbReference>
<comment type="catalytic activity">
    <reaction evidence="13">
        <text>ATP + H2O = ADP + phosphate + H(+)</text>
        <dbReference type="Rhea" id="RHEA:13065"/>
        <dbReference type="ChEBI" id="CHEBI:15377"/>
        <dbReference type="ChEBI" id="CHEBI:15378"/>
        <dbReference type="ChEBI" id="CHEBI:30616"/>
        <dbReference type="ChEBI" id="CHEBI:43474"/>
        <dbReference type="ChEBI" id="CHEBI:456216"/>
        <dbReference type="EC" id="3.6.4.13"/>
    </reaction>
</comment>
<dbReference type="InterPro" id="IPR027417">
    <property type="entry name" value="P-loop_NTPase"/>
</dbReference>
<dbReference type="Pfam" id="PF21144">
    <property type="entry name" value="Aquarius_N_3rd"/>
    <property type="match status" value="1"/>
</dbReference>
<evidence type="ECO:0000256" key="6">
    <source>
        <dbReference type="ARBA" id="ARBA00022801"/>
    </source>
</evidence>
<keyword evidence="3 19" id="KW-0507">mRNA processing</keyword>
<dbReference type="GO" id="GO:0071013">
    <property type="term" value="C:catalytic step 2 spliceosome"/>
    <property type="evidence" value="ECO:0007669"/>
    <property type="project" value="TreeGrafter"/>
</dbReference>
<dbReference type="FunFam" id="3.40.50.300:FF:000396">
    <property type="entry name" value="RNA helicase aquarius"/>
    <property type="match status" value="1"/>
</dbReference>
<comment type="subunit">
    <text evidence="16">Identified in the spliceosome C complex. Component of the XAB2 complex, a multimeric protein complex composed of XAB2, PRPF19, AQR, ZNF830, ISY1, and PPIE. Identified in a pentameric intron-binding (IB) complex composed of AQR, XAB2, ISY1, ZNF830 and PPIE that is incorporated into the spliceosome as a preassembled complex. The IB complex does not contain PRPF19. Within the spliceosome, interacts with SNRPA1, SF3B1, SF3B3, SF3A1 and SF3A2.</text>
</comment>
<evidence type="ECO:0000256" key="5">
    <source>
        <dbReference type="ARBA" id="ARBA00022741"/>
    </source>
</evidence>
<keyword evidence="6" id="KW-0378">Hydrolase</keyword>
<dbReference type="InterPro" id="IPR048966">
    <property type="entry name" value="Aquarius_b-barrel"/>
</dbReference>
<dbReference type="InterPro" id="IPR041679">
    <property type="entry name" value="DNA2/NAM7-like_C"/>
</dbReference>
<dbReference type="GO" id="GO:0003729">
    <property type="term" value="F:mRNA binding"/>
    <property type="evidence" value="ECO:0007669"/>
    <property type="project" value="TreeGrafter"/>
</dbReference>
<evidence type="ECO:0000256" key="18">
    <source>
        <dbReference type="ARBA" id="ARBA00083796"/>
    </source>
</evidence>
<feature type="domain" description="RNA helicase aquarius beta-barrel" evidence="24">
    <location>
        <begin position="508"/>
        <end position="674"/>
    </location>
</feature>
<evidence type="ECO:0000256" key="16">
    <source>
        <dbReference type="ARBA" id="ARBA00063921"/>
    </source>
</evidence>
<keyword evidence="4" id="KW-0747">Spliceosome</keyword>
<proteinExistence type="inferred from homology"/>
<feature type="region of interest" description="Disordered" evidence="20">
    <location>
        <begin position="1432"/>
        <end position="1538"/>
    </location>
</feature>
<evidence type="ECO:0000313" key="26">
    <source>
        <dbReference type="EMBL" id="CAD7274734.1"/>
    </source>
</evidence>
<dbReference type="PIRSF" id="PIRSF038901">
    <property type="entry name" value="AQR_cwf11"/>
    <property type="match status" value="1"/>
</dbReference>
<evidence type="ECO:0000259" key="23">
    <source>
        <dbReference type="Pfam" id="PF16399"/>
    </source>
</evidence>
<dbReference type="InterPro" id="IPR032174">
    <property type="entry name" value="Aquarius_N"/>
</dbReference>
<evidence type="ECO:0000256" key="8">
    <source>
        <dbReference type="ARBA" id="ARBA00022840"/>
    </source>
</evidence>
<dbReference type="Gene3D" id="3.40.50.300">
    <property type="entry name" value="P-loop containing nucleotide triphosphate hydrolases"/>
    <property type="match status" value="2"/>
</dbReference>
<keyword evidence="11 19" id="KW-0508">mRNA splicing</keyword>
<dbReference type="OrthoDB" id="1879at2759"/>
<dbReference type="PANTHER" id="PTHR10887">
    <property type="entry name" value="DNA2/NAM7 HELICASE FAMILY"/>
    <property type="match status" value="1"/>
</dbReference>
<evidence type="ECO:0000256" key="12">
    <source>
        <dbReference type="ARBA" id="ARBA00023242"/>
    </source>
</evidence>
<organism evidence="26">
    <name type="scientific">Notodromas monacha</name>
    <dbReference type="NCBI Taxonomy" id="399045"/>
    <lineage>
        <taxon>Eukaryota</taxon>
        <taxon>Metazoa</taxon>
        <taxon>Ecdysozoa</taxon>
        <taxon>Arthropoda</taxon>
        <taxon>Crustacea</taxon>
        <taxon>Oligostraca</taxon>
        <taxon>Ostracoda</taxon>
        <taxon>Podocopa</taxon>
        <taxon>Podocopida</taxon>
        <taxon>Cypridocopina</taxon>
        <taxon>Cypridoidea</taxon>
        <taxon>Cyprididae</taxon>
        <taxon>Notodromas</taxon>
    </lineage>
</organism>
<feature type="domain" description="RNA helicase aquarius N-terminal" evidence="23">
    <location>
        <begin position="29"/>
        <end position="429"/>
    </location>
</feature>
<dbReference type="SUPFAM" id="SSF52540">
    <property type="entry name" value="P-loop containing nucleoside triphosphate hydrolases"/>
    <property type="match status" value="1"/>
</dbReference>
<dbReference type="Proteomes" id="UP000678499">
    <property type="component" value="Unassembled WGS sequence"/>
</dbReference>
<keyword evidence="10" id="KW-0007">Acetylation</keyword>
<keyword evidence="8" id="KW-0067">ATP-binding</keyword>
<evidence type="ECO:0000259" key="22">
    <source>
        <dbReference type="Pfam" id="PF13087"/>
    </source>
</evidence>
<feature type="domain" description="DNA2/NAM7 helicase-like C-terminal" evidence="22">
    <location>
        <begin position="1125"/>
        <end position="1316"/>
    </location>
</feature>
<keyword evidence="7" id="KW-0347">Helicase</keyword>
<comment type="subcellular location">
    <subcellularLocation>
        <location evidence="1">Nucleus</location>
        <location evidence="1">Nucleoplasm</location>
    </subcellularLocation>
</comment>
<evidence type="ECO:0000256" key="13">
    <source>
        <dbReference type="ARBA" id="ARBA00047984"/>
    </source>
</evidence>
<reference evidence="26" key="1">
    <citation type="submission" date="2020-11" db="EMBL/GenBank/DDBJ databases">
        <authorList>
            <person name="Tran Van P."/>
        </authorList>
    </citation>
    <scope>NUCLEOTIDE SEQUENCE</scope>
</reference>
<dbReference type="PANTHER" id="PTHR10887:SF5">
    <property type="entry name" value="RNA HELICASE AQUARIUS"/>
    <property type="match status" value="1"/>
</dbReference>
<feature type="domain" description="RNA helicase aquarius insertion" evidence="25">
    <location>
        <begin position="723"/>
        <end position="802"/>
    </location>
</feature>
<dbReference type="InterPro" id="IPR047187">
    <property type="entry name" value="SF1_C_Upf1"/>
</dbReference>
<evidence type="ECO:0000256" key="20">
    <source>
        <dbReference type="SAM" id="MobiDB-lite"/>
    </source>
</evidence>
<evidence type="ECO:0000259" key="21">
    <source>
        <dbReference type="Pfam" id="PF13086"/>
    </source>
</evidence>
<sequence length="1538" mass="177647">MPSGETIRIRGVKFRDGSFYKIQGKADSALAEQYWAPYTEGKHLPFEKAVIDNIYIKDILGSRFAIRRVVMLELSQYLERYLWPNYTPAVNPSHEHLMSIIVMVNEKFRERVPAWDIFKVNTENVEFLFHQVLEACLKNPPEEGLGGRRANHFKELTAMILFLNHCFNSMENEILRMQVQKLVTLPMWTSLYKGRRELEFKRFPEWKTGWKKIQKRDSKRSSDDLIKLSFERTFLRKMISHFEEALFSVKEDSPLPEEELHYCERFMELLIDLENLLPTRRFFNTVLDDSQIVIRSSMSSLVRKPEGKLFRQLLDMLRFYQRFEINDATGDPLTDRDMMKLHYASLVALQRAVFIKYPEMKKFALLNVAAINSRESLEHFFETLSRDKLHSLANSLALIPMDTMPEDEAEALYPKDFLVEMLVSRHEKRLSQLEKLNEMPLYPTEQVIWDENIVPSEYFAGDGVLALPKLNLQFLTLHDYLLRNFNLFRLESTFEIRQDIESTIRRMKPWRTEDGKVMFGGWARMAQPISTFLIVEVASPQIGERRPARVRADVAVTLDLPQNIKQEWLGLRKHDICFLVTVRPGAPPGTYYRWNESFVPQVGLIYVRGCEIEGLIDDQGKLIDDNSPDEKPMLAGDKVTYRVWLDCNQYREDMEVSNNGGEDCYETFNVILRRRQKENNFKAVLETIRSLMNTNCVVPNWLHDIILGYGDPSAAHWTKMPDRLKTLDFNDTFLDAEHLKESFPGCTVVPRFPDRESKPPFRLHFQYSSGPHVKDTVGTVELQKEIIEFESHVIPNRGPYAFVQPKLNSVRFTPTQLEAIRSGMQPGLTMVVGPPGSGKTDVAVQIISNIYHNFPNQRTLIVTHSNQALNQLFEKIMALDVDERHLLRLGHGEEALDTEKDFSRYGRVNFVLTKRLQLLAEVARLQETLGVTGEAAYTCETARYFFLNHVVSRWSKFVDLMTNLKNKETTKSCVCEHFPFHEFFSNAPQPVFKGADFDDDYNIAVGCFRYLERIFQQLEEFRPFELLRSGADRSRYLLVKEAKIIAMTCTHAALKRSDLVSYAFTYDNILMEESAQILEIETFIPLLLQNPIDGHNRLKRWIMIGDHHQLPPVIKNMAFQRYSNMEQSLFSRFVRLGVPTVDLDAQGRARPSICSLYNWRYKKLDNLPHVHSSPEYLVANAGFRYVFQLIDVGDFNGTGESEPNPYFYQNLGEAEYVVAVYMYMRLLGYPAEKITVLTTYNGQKHLLRDVIKRRCTDNPLFGNPHKVTTVDKYQGQQNDYILLSLVRTKAVGHLRDVRRLVVAMSRARLGLYVFARASLFRNCFELTPAFNVLRTRPLDLHLAPEEKYPCKRKPDEEPYGSFVVVKSMPEMANYVYELYSKFISSLPKPELTPVDKALKADEALAGSVITIASQHPGADSDDEEVPEEIADATKVTEKTSETTPSLNEKPEESVPELSTVVEVETGDVEEPSTETVPTQEDEEMNPAVEAAMPDETEQIEEGELVEKEDKTKKKKATSPPAEEVEETGRRRSKRLRKS</sequence>
<dbReference type="CDD" id="cd18808">
    <property type="entry name" value="SF1_C_Upf1"/>
    <property type="match status" value="1"/>
</dbReference>
<dbReference type="CDD" id="cd17935">
    <property type="entry name" value="EEXXQc_AQR"/>
    <property type="match status" value="1"/>
</dbReference>
<keyword evidence="27" id="KW-1185">Reference proteome</keyword>
<dbReference type="InterPro" id="IPR045055">
    <property type="entry name" value="DNA2/NAM7-like"/>
</dbReference>
<dbReference type="Pfam" id="PF16399">
    <property type="entry name" value="Aquarius_N_1st"/>
    <property type="match status" value="1"/>
</dbReference>
<evidence type="ECO:0000259" key="25">
    <source>
        <dbReference type="Pfam" id="PF21144"/>
    </source>
</evidence>
<evidence type="ECO:0000256" key="7">
    <source>
        <dbReference type="ARBA" id="ARBA00022806"/>
    </source>
</evidence>
<dbReference type="InterPro" id="IPR048967">
    <property type="entry name" value="Aquarius_insert"/>
</dbReference>
<keyword evidence="5" id="KW-0547">Nucleotide-binding</keyword>
<dbReference type="EMBL" id="OA882328">
    <property type="protein sequence ID" value="CAD7274734.1"/>
    <property type="molecule type" value="Genomic_DNA"/>
</dbReference>
<evidence type="ECO:0000256" key="2">
    <source>
        <dbReference type="ARBA" id="ARBA00012552"/>
    </source>
</evidence>
<evidence type="ECO:0000256" key="17">
    <source>
        <dbReference type="ARBA" id="ARBA00069875"/>
    </source>
</evidence>
<dbReference type="GO" id="GO:0003724">
    <property type="term" value="F:RNA helicase activity"/>
    <property type="evidence" value="ECO:0007669"/>
    <property type="project" value="UniProtKB-EC"/>
</dbReference>
<dbReference type="GO" id="GO:0005654">
    <property type="term" value="C:nucleoplasm"/>
    <property type="evidence" value="ECO:0007669"/>
    <property type="project" value="UniProtKB-SubCell"/>
</dbReference>
<evidence type="ECO:0000259" key="24">
    <source>
        <dbReference type="Pfam" id="PF21143"/>
    </source>
</evidence>
<evidence type="ECO:0000256" key="15">
    <source>
        <dbReference type="ARBA" id="ARBA00061244"/>
    </source>
</evidence>
<dbReference type="GO" id="GO:0000398">
    <property type="term" value="P:mRNA splicing, via spliceosome"/>
    <property type="evidence" value="ECO:0007669"/>
    <property type="project" value="InterPro"/>
</dbReference>
<dbReference type="Pfam" id="PF13087">
    <property type="entry name" value="AAA_12"/>
    <property type="match status" value="1"/>
</dbReference>
<evidence type="ECO:0000313" key="27">
    <source>
        <dbReference type="Proteomes" id="UP000678499"/>
    </source>
</evidence>
<evidence type="ECO:0000256" key="3">
    <source>
        <dbReference type="ARBA" id="ARBA00022664"/>
    </source>
</evidence>
<comment type="function">
    <text evidence="14">Involved in pre-mRNA splicing as component of the spliceosome. Intron-binding spliceosomal protein required to link pre-mRNA splicing and snoRNP (small nucleolar ribonucleoprotein) biogenesis. Plays a key role in position-dependent assembly of intron-encoded box C/D small snoRNP, splicing being required for snoRNP assembly. May act by helping the folding of the snoRNA sequence. Binds to intron of pre-mRNAs in a sequence-independent manner, contacting the region between snoRNA and the branchpoint of introns (40 nucleotides upstream of the branchpoint) during the late stages of splicing. Has ATP-dependent RNA helicase activity and can unwind double-stranded RNA molecules with a 3' overhang (in vitro).</text>
</comment>
<dbReference type="Pfam" id="PF13086">
    <property type="entry name" value="AAA_11"/>
    <property type="match status" value="1"/>
</dbReference>
<dbReference type="InterPro" id="IPR026300">
    <property type="entry name" value="CWF11_fam"/>
</dbReference>
<evidence type="ECO:0000256" key="9">
    <source>
        <dbReference type="ARBA" id="ARBA00022884"/>
    </source>
</evidence>
<accession>A0A7R9BIT6</accession>
<dbReference type="EC" id="3.6.4.13" evidence="2"/>